<dbReference type="Pfam" id="PF00590">
    <property type="entry name" value="TP_methylase"/>
    <property type="match status" value="1"/>
</dbReference>
<dbReference type="Gene3D" id="3.40.50.11220">
    <property type="match status" value="1"/>
</dbReference>
<reference evidence="8" key="1">
    <citation type="submission" date="2019-11" db="EMBL/GenBank/DDBJ databases">
        <title>Burkholderia cenocepacia CF.</title>
        <authorList>
            <person name="Vianna E.F."/>
            <person name="Marques E.A."/>
            <person name="Albano R.M."/>
            <person name="Leao R.S."/>
        </authorList>
    </citation>
    <scope>NUCLEOTIDE SEQUENCE</scope>
    <source>
        <strain evidence="8">MS-2140</strain>
    </source>
</reference>
<dbReference type="EC" id="2.1.1.131" evidence="8"/>
<dbReference type="SUPFAM" id="SSF159672">
    <property type="entry name" value="CbiG N-terminal domain-like"/>
    <property type="match status" value="1"/>
</dbReference>
<proteinExistence type="predicted"/>
<dbReference type="GO" id="GO:0009236">
    <property type="term" value="P:cobalamin biosynthetic process"/>
    <property type="evidence" value="ECO:0007669"/>
    <property type="project" value="UniProtKB-UniPathway"/>
</dbReference>
<dbReference type="InterPro" id="IPR000878">
    <property type="entry name" value="4pyrrol_Mease"/>
</dbReference>
<evidence type="ECO:0000313" key="8">
    <source>
        <dbReference type="EMBL" id="NDV72866.1"/>
    </source>
</evidence>
<keyword evidence="2" id="KW-0169">Cobalamin biosynthesis</keyword>
<dbReference type="UniPathway" id="UPA00148"/>
<dbReference type="RefSeq" id="WP_163123614.1">
    <property type="nucleotide sequence ID" value="NZ_JAAEAM010000012.1"/>
</dbReference>
<dbReference type="NCBIfam" id="TIGR01466">
    <property type="entry name" value="cobJ_cbiH"/>
    <property type="match status" value="1"/>
</dbReference>
<dbReference type="AlphaFoldDB" id="A0A6B2MCS2"/>
<dbReference type="EMBL" id="JAAEAM010000012">
    <property type="protein sequence ID" value="NDV72866.1"/>
    <property type="molecule type" value="Genomic_DNA"/>
</dbReference>
<comment type="caution">
    <text evidence="8">The sequence shown here is derived from an EMBL/GenBank/DDBJ whole genome shotgun (WGS) entry which is preliminary data.</text>
</comment>
<dbReference type="SUPFAM" id="SSF53790">
    <property type="entry name" value="Tetrapyrrole methylase"/>
    <property type="match status" value="1"/>
</dbReference>
<gene>
    <name evidence="8" type="primary">cobJ</name>
    <name evidence="8" type="ORF">GFJ35_12335</name>
</gene>
<evidence type="ECO:0000256" key="4">
    <source>
        <dbReference type="ARBA" id="ARBA00022679"/>
    </source>
</evidence>
<evidence type="ECO:0000256" key="5">
    <source>
        <dbReference type="ARBA" id="ARBA00022691"/>
    </source>
</evidence>
<organism evidence="8">
    <name type="scientific">Burkholderia cenocepacia</name>
    <dbReference type="NCBI Taxonomy" id="95486"/>
    <lineage>
        <taxon>Bacteria</taxon>
        <taxon>Pseudomonadati</taxon>
        <taxon>Pseudomonadota</taxon>
        <taxon>Betaproteobacteria</taxon>
        <taxon>Burkholderiales</taxon>
        <taxon>Burkholderiaceae</taxon>
        <taxon>Burkholderia</taxon>
        <taxon>Burkholderia cepacia complex</taxon>
    </lineage>
</organism>
<dbReference type="CDD" id="cd11646">
    <property type="entry name" value="Precorrin_3B_C17_MT"/>
    <property type="match status" value="1"/>
</dbReference>
<dbReference type="GO" id="GO:0032259">
    <property type="term" value="P:methylation"/>
    <property type="evidence" value="ECO:0007669"/>
    <property type="project" value="UniProtKB-KW"/>
</dbReference>
<dbReference type="Gene3D" id="3.30.420.180">
    <property type="entry name" value="CobE/GbiG C-terminal domain"/>
    <property type="match status" value="1"/>
</dbReference>
<dbReference type="Gene3D" id="3.30.950.10">
    <property type="entry name" value="Methyltransferase, Cobalt-precorrin-4 Transmethylase, Domain 2"/>
    <property type="match status" value="1"/>
</dbReference>
<dbReference type="InterPro" id="IPR014777">
    <property type="entry name" value="4pyrrole_Mease_sub1"/>
</dbReference>
<feature type="domain" description="Tetrapyrrole methylase" evidence="6">
    <location>
        <begin position="323"/>
        <end position="534"/>
    </location>
</feature>
<accession>A0A6B2MCS2</accession>
<sequence>MMTPPAIVILGAGALDTARRIQARYPGARVHGLASRVDADVPFDELGAHLRELYARGLPIVALCAAGIVIRCLAPALADKGVEPPVLAVAEDGSAVVPLLGGLTGVNVIAREIAECVGVAPAITTSGELRFGACVLNPPEGYALADLAQGKRFVSDLLAGASTRIDGAAPWLDDVALPRDAAAAHAIRVTPDAWRGARDELVIHPRSVVVGVAADAVHAGEALAARIDAMLDAQGLARLALAAIVAPASAIGDAALEAAASTLDVPLRFVDSDRDGNAAADAATLLGRALRVAHTLRGESHGLACAVASQPVDPATLGRARGRLTVLGLGPGAAAWLTPAARAALADATDILGYTTYVNMAGPFRADQRVHGTDNREEMQRARHAFELAAEGWRVAVVSSGDPGVFAMAAAVLEALDEARDPQWAAVDLRVEPGISASLATAAQAGAPLGHDFCAISLSDNLKPWGVIETRLQHAAQADLVMAFYNPISRARPWQLDRALDIVRAHRAADTVVVLGRDIGRPGATLATTTLGALRSDQVDMRTMVIVGSSTTRRFAIGNAREWVYTPRWYR</sequence>
<comment type="pathway">
    <text evidence="1">Cofactor biosynthesis; adenosylcobalamin biosynthesis.</text>
</comment>
<dbReference type="InterPro" id="IPR035996">
    <property type="entry name" value="4pyrrol_Methylase_sf"/>
</dbReference>
<keyword evidence="3 8" id="KW-0489">Methyltransferase</keyword>
<evidence type="ECO:0000256" key="3">
    <source>
        <dbReference type="ARBA" id="ARBA00022603"/>
    </source>
</evidence>
<dbReference type="InterPro" id="IPR014776">
    <property type="entry name" value="4pyrrole_Mease_sub2"/>
</dbReference>
<dbReference type="InterPro" id="IPR051810">
    <property type="entry name" value="Precorrin_MeTrfase"/>
</dbReference>
<protein>
    <submittedName>
        <fullName evidence="8">Precorrin-3B C(17)-methyltransferase</fullName>
        <ecNumber evidence="8">2.1.1.131</ecNumber>
    </submittedName>
</protein>
<evidence type="ECO:0000256" key="2">
    <source>
        <dbReference type="ARBA" id="ARBA00022573"/>
    </source>
</evidence>
<dbReference type="PANTHER" id="PTHR47036">
    <property type="entry name" value="COBALT-FACTOR III C(17)-METHYLTRANSFERASE-RELATED"/>
    <property type="match status" value="1"/>
</dbReference>
<keyword evidence="5" id="KW-0949">S-adenosyl-L-methionine</keyword>
<dbReference type="InterPro" id="IPR036518">
    <property type="entry name" value="CobE/GbiG_C_sf"/>
</dbReference>
<evidence type="ECO:0000256" key="1">
    <source>
        <dbReference type="ARBA" id="ARBA00004953"/>
    </source>
</evidence>
<feature type="domain" description="Cobalamin synthesis G N-terminal" evidence="7">
    <location>
        <begin position="49"/>
        <end position="127"/>
    </location>
</feature>
<evidence type="ECO:0000259" key="7">
    <source>
        <dbReference type="Pfam" id="PF11760"/>
    </source>
</evidence>
<dbReference type="InterPro" id="IPR038029">
    <property type="entry name" value="GbiG_N_sf"/>
</dbReference>
<evidence type="ECO:0000259" key="6">
    <source>
        <dbReference type="Pfam" id="PF00590"/>
    </source>
</evidence>
<dbReference type="InterPro" id="IPR021744">
    <property type="entry name" value="CbiG_N"/>
</dbReference>
<dbReference type="GO" id="GO:0030789">
    <property type="term" value="F:precorrin-3B C17-methyltransferase activity"/>
    <property type="evidence" value="ECO:0007669"/>
    <property type="project" value="UniProtKB-EC"/>
</dbReference>
<keyword evidence="4 8" id="KW-0808">Transferase</keyword>
<dbReference type="InterPro" id="IPR006363">
    <property type="entry name" value="Cbl_synth_CobJ/CibH_dom"/>
</dbReference>
<dbReference type="Gene3D" id="3.40.1010.10">
    <property type="entry name" value="Cobalt-precorrin-4 Transmethylase, Domain 1"/>
    <property type="match status" value="1"/>
</dbReference>
<dbReference type="PANTHER" id="PTHR47036:SF1">
    <property type="entry name" value="COBALT-FACTOR III C(17)-METHYLTRANSFERASE-RELATED"/>
    <property type="match status" value="1"/>
</dbReference>
<dbReference type="Pfam" id="PF11760">
    <property type="entry name" value="CbiG_N"/>
    <property type="match status" value="1"/>
</dbReference>
<name>A0A6B2MCS2_9BURK</name>